<keyword evidence="2" id="KW-1185">Reference proteome</keyword>
<dbReference type="AlphaFoldDB" id="A0A2I1GUS6"/>
<proteinExistence type="predicted"/>
<dbReference type="Gene3D" id="3.80.10.10">
    <property type="entry name" value="Ribonuclease Inhibitor"/>
    <property type="match status" value="1"/>
</dbReference>
<dbReference type="EMBL" id="LLXI01000870">
    <property type="protein sequence ID" value="PKY50387.1"/>
    <property type="molecule type" value="Genomic_DNA"/>
</dbReference>
<gene>
    <name evidence="1" type="ORF">RhiirA4_466862</name>
</gene>
<name>A0A2I1GUS6_9GLOM</name>
<dbReference type="SUPFAM" id="SSF52047">
    <property type="entry name" value="RNI-like"/>
    <property type="match status" value="1"/>
</dbReference>
<evidence type="ECO:0000313" key="1">
    <source>
        <dbReference type="EMBL" id="PKY50387.1"/>
    </source>
</evidence>
<protein>
    <recommendedName>
        <fullName evidence="3">F-box domain-containing protein</fullName>
    </recommendedName>
</protein>
<dbReference type="VEuPathDB" id="FungiDB:FUN_008206"/>
<accession>A0A2I1GUS6</accession>
<dbReference type="Proteomes" id="UP000234323">
    <property type="component" value="Unassembled WGS sequence"/>
</dbReference>
<sequence length="482" mass="56739">MMLQLDEDVLFLILKEFKNDKKSLYSCLLVNRTWCVITVPILWRNPEIFTLFEEAKNILFNVILLHLSEESRNILKSHGINSIITETYQQPSFNYISFWKHLDLFFIENLISRRIIEEYKISIVRNELLKTFFNKSTKLIHLSIPQNFDYQLHLIQGAENCFSKLESFNFYVDIDQNILEGLARICKSIKKLKFIYINSSNDNYYGIIKLIEIQKNLNNFHLINYSKNAIFNKSLEESLAKHADTVKYLKIGWKPTIRFLSYFLNLLSLEFVTLYFENSNDENYLLEKLSLPHLKILKVGEVPIDILIKLIESATGSLLEISVLINGNNSRRFIQSICKNCPNLKYFKLSLNSYSNSLISEFKNLLINCQYLDGLIINICEPHNEFNWDKLFEILTQSSSINLFKFKFSSYGKIKLEHLKLFFDNWKDRNPILLKIGINIFTVSLEEELQLVELIKKYEVKGIIKKYSVCQVGYNLGYSEWI</sequence>
<evidence type="ECO:0000313" key="2">
    <source>
        <dbReference type="Proteomes" id="UP000234323"/>
    </source>
</evidence>
<dbReference type="InterPro" id="IPR032675">
    <property type="entry name" value="LRR_dom_sf"/>
</dbReference>
<evidence type="ECO:0008006" key="3">
    <source>
        <dbReference type="Google" id="ProtNLM"/>
    </source>
</evidence>
<organism evidence="1 2">
    <name type="scientific">Rhizophagus irregularis</name>
    <dbReference type="NCBI Taxonomy" id="588596"/>
    <lineage>
        <taxon>Eukaryota</taxon>
        <taxon>Fungi</taxon>
        <taxon>Fungi incertae sedis</taxon>
        <taxon>Mucoromycota</taxon>
        <taxon>Glomeromycotina</taxon>
        <taxon>Glomeromycetes</taxon>
        <taxon>Glomerales</taxon>
        <taxon>Glomeraceae</taxon>
        <taxon>Rhizophagus</taxon>
    </lineage>
</organism>
<comment type="caution">
    <text evidence="1">The sequence shown here is derived from an EMBL/GenBank/DDBJ whole genome shotgun (WGS) entry which is preliminary data.</text>
</comment>
<dbReference type="VEuPathDB" id="FungiDB:RhiirA1_538171"/>
<reference evidence="1 2" key="1">
    <citation type="submission" date="2015-10" db="EMBL/GenBank/DDBJ databases">
        <title>Genome analyses suggest a sexual origin of heterokaryosis in a supposedly ancient asexual fungus.</title>
        <authorList>
            <person name="Ropars J."/>
            <person name="Sedzielewska K."/>
            <person name="Noel J."/>
            <person name="Charron P."/>
            <person name="Farinelli L."/>
            <person name="Marton T."/>
            <person name="Kruger M."/>
            <person name="Pelin A."/>
            <person name="Brachmann A."/>
            <person name="Corradi N."/>
        </authorList>
    </citation>
    <scope>NUCLEOTIDE SEQUENCE [LARGE SCALE GENOMIC DNA]</scope>
    <source>
        <strain evidence="1 2">A4</strain>
    </source>
</reference>